<feature type="transmembrane region" description="Helical" evidence="7">
    <location>
        <begin position="7"/>
        <end position="30"/>
    </location>
</feature>
<feature type="domain" description="ABC transmembrane type-1" evidence="8">
    <location>
        <begin position="118"/>
        <end position="329"/>
    </location>
</feature>
<dbReference type="CDD" id="cd06261">
    <property type="entry name" value="TM_PBP2"/>
    <property type="match status" value="1"/>
</dbReference>
<evidence type="ECO:0000313" key="10">
    <source>
        <dbReference type="Proteomes" id="UP001166293"/>
    </source>
</evidence>
<comment type="subcellular location">
    <subcellularLocation>
        <location evidence="1 7">Cell membrane</location>
        <topology evidence="1 7">Multi-pass membrane protein</topology>
    </subcellularLocation>
</comment>
<dbReference type="PANTHER" id="PTHR30193:SF45">
    <property type="entry name" value="ABC TRANSPORTER PERMEASE PROTEIN"/>
    <property type="match status" value="1"/>
</dbReference>
<evidence type="ECO:0000259" key="8">
    <source>
        <dbReference type="PROSITE" id="PS50928"/>
    </source>
</evidence>
<dbReference type="Pfam" id="PF00528">
    <property type="entry name" value="BPD_transp_1"/>
    <property type="match status" value="1"/>
</dbReference>
<organism evidence="9 10">
    <name type="scientific">Thalassococcus arenae</name>
    <dbReference type="NCBI Taxonomy" id="2851652"/>
    <lineage>
        <taxon>Bacteria</taxon>
        <taxon>Pseudomonadati</taxon>
        <taxon>Pseudomonadota</taxon>
        <taxon>Alphaproteobacteria</taxon>
        <taxon>Rhodobacterales</taxon>
        <taxon>Roseobacteraceae</taxon>
        <taxon>Thalassococcus</taxon>
    </lineage>
</organism>
<feature type="transmembrane region" description="Helical" evidence="7">
    <location>
        <begin position="250"/>
        <end position="272"/>
    </location>
</feature>
<keyword evidence="6 7" id="KW-0472">Membrane</keyword>
<dbReference type="EMBL" id="JAHRWL010000001">
    <property type="protein sequence ID" value="MBV2359570.1"/>
    <property type="molecule type" value="Genomic_DNA"/>
</dbReference>
<sequence>MKHRTFFWFILPSLTAMVLFIALPIVSVVIQSLHVEHEQVLIEVENCGPFGCTTETQVDAEATAKLKEAAPLGRFNGLGTYVNRSHLATSEVAQAWRSSDGIGEFLGALMNLPFYAALAFTLSYTFIVTPLVLILGFMIALGVNSLPRILKGPTIFVSLLPMMVTPLVGSLILFWMIDARGILGAGLQNLVGDPNLSLKASQTLTWITLFVYGVWHSAPFAFIVFYAGLQTVPEDATEAAMIDGATRWQRTWHITLPHLMPLTVFITLIQLMDNFRVFEPIVGFSAEANATSLSWIIYNDLAQENKLFGSAAATSVMTILGVAILLTPVLIRTWRDFNRKSV</sequence>
<keyword evidence="2 7" id="KW-0813">Transport</keyword>
<evidence type="ECO:0000256" key="4">
    <source>
        <dbReference type="ARBA" id="ARBA00022692"/>
    </source>
</evidence>
<dbReference type="InterPro" id="IPR051393">
    <property type="entry name" value="ABC_transporter_permease"/>
</dbReference>
<keyword evidence="5 7" id="KW-1133">Transmembrane helix</keyword>
<dbReference type="PROSITE" id="PS50928">
    <property type="entry name" value="ABC_TM1"/>
    <property type="match status" value="1"/>
</dbReference>
<accession>A0ABS6N6D6</accession>
<evidence type="ECO:0000256" key="5">
    <source>
        <dbReference type="ARBA" id="ARBA00022989"/>
    </source>
</evidence>
<proteinExistence type="inferred from homology"/>
<dbReference type="InterPro" id="IPR000515">
    <property type="entry name" value="MetI-like"/>
</dbReference>
<feature type="transmembrane region" description="Helical" evidence="7">
    <location>
        <begin position="155"/>
        <end position="177"/>
    </location>
</feature>
<evidence type="ECO:0000313" key="9">
    <source>
        <dbReference type="EMBL" id="MBV2359570.1"/>
    </source>
</evidence>
<keyword evidence="3" id="KW-1003">Cell membrane</keyword>
<gene>
    <name evidence="9" type="ORF">KUH32_07280</name>
</gene>
<feature type="transmembrane region" description="Helical" evidence="7">
    <location>
        <begin position="114"/>
        <end position="143"/>
    </location>
</feature>
<reference evidence="9" key="1">
    <citation type="submission" date="2021-06" db="EMBL/GenBank/DDBJ databases">
        <title>Thalassococcus sp. CAU 1522 isolated from sea sand, Republic of Korea.</title>
        <authorList>
            <person name="Kim W."/>
        </authorList>
    </citation>
    <scope>NUCLEOTIDE SEQUENCE</scope>
    <source>
        <strain evidence="9">CAU 1522</strain>
    </source>
</reference>
<evidence type="ECO:0000256" key="1">
    <source>
        <dbReference type="ARBA" id="ARBA00004651"/>
    </source>
</evidence>
<dbReference type="PANTHER" id="PTHR30193">
    <property type="entry name" value="ABC TRANSPORTER PERMEASE PROTEIN"/>
    <property type="match status" value="1"/>
</dbReference>
<evidence type="ECO:0000256" key="3">
    <source>
        <dbReference type="ARBA" id="ARBA00022475"/>
    </source>
</evidence>
<name>A0ABS6N6D6_9RHOB</name>
<comment type="similarity">
    <text evidence="7">Belongs to the binding-protein-dependent transport system permease family.</text>
</comment>
<dbReference type="RefSeq" id="WP_217777371.1">
    <property type="nucleotide sequence ID" value="NZ_JAHRWL010000001.1"/>
</dbReference>
<comment type="caution">
    <text evidence="9">The sequence shown here is derived from an EMBL/GenBank/DDBJ whole genome shotgun (WGS) entry which is preliminary data.</text>
</comment>
<dbReference type="Proteomes" id="UP001166293">
    <property type="component" value="Unassembled WGS sequence"/>
</dbReference>
<evidence type="ECO:0000256" key="7">
    <source>
        <dbReference type="RuleBase" id="RU363032"/>
    </source>
</evidence>
<keyword evidence="10" id="KW-1185">Reference proteome</keyword>
<feature type="transmembrane region" description="Helical" evidence="7">
    <location>
        <begin position="307"/>
        <end position="331"/>
    </location>
</feature>
<evidence type="ECO:0000256" key="6">
    <source>
        <dbReference type="ARBA" id="ARBA00023136"/>
    </source>
</evidence>
<evidence type="ECO:0000256" key="2">
    <source>
        <dbReference type="ARBA" id="ARBA00022448"/>
    </source>
</evidence>
<keyword evidence="4 7" id="KW-0812">Transmembrane</keyword>
<protein>
    <submittedName>
        <fullName evidence="9">Sugar ABC transporter permease</fullName>
    </submittedName>
</protein>
<feature type="transmembrane region" description="Helical" evidence="7">
    <location>
        <begin position="204"/>
        <end position="229"/>
    </location>
</feature>